<keyword evidence="2" id="KW-1185">Reference proteome</keyword>
<proteinExistence type="predicted"/>
<evidence type="ECO:0000313" key="2">
    <source>
        <dbReference type="Proteomes" id="UP000448943"/>
    </source>
</evidence>
<comment type="caution">
    <text evidence="1">The sequence shown here is derived from an EMBL/GenBank/DDBJ whole genome shotgun (WGS) entry which is preliminary data.</text>
</comment>
<dbReference type="NCBIfam" id="TIGR01637">
    <property type="entry name" value="phage_arpU"/>
    <property type="match status" value="1"/>
</dbReference>
<accession>A0A6N9Q8P3</accession>
<dbReference type="RefSeq" id="WP_160648069.1">
    <property type="nucleotide sequence ID" value="NZ_SIJB01000071.1"/>
</dbReference>
<dbReference type="OrthoDB" id="1797434at2"/>
<gene>
    <name evidence="1" type="ORF">ERL59_20175</name>
</gene>
<reference evidence="1 2" key="1">
    <citation type="submission" date="2019-01" db="EMBL/GenBank/DDBJ databases">
        <title>Chengkuizengella sp. nov., isolated from deep-sea sediment of East Pacific Ocean.</title>
        <authorList>
            <person name="Yang J."/>
            <person name="Lai Q."/>
            <person name="Shao Z."/>
        </authorList>
    </citation>
    <scope>NUCLEOTIDE SEQUENCE [LARGE SCALE GENOMIC DNA]</scope>
    <source>
        <strain evidence="1 2">YPA3-1-1</strain>
    </source>
</reference>
<evidence type="ECO:0000313" key="1">
    <source>
        <dbReference type="EMBL" id="NBI31248.1"/>
    </source>
</evidence>
<dbReference type="EMBL" id="SIJB01000071">
    <property type="protein sequence ID" value="NBI31248.1"/>
    <property type="molecule type" value="Genomic_DNA"/>
</dbReference>
<sequence>MEQVCFDLPKLDQKATRKKVLKVLRIAREYKQVGFVRKTIQTTPSYALREHGNTYAISKQVEDVGIWNVDRETVMKKAYEAVQLSLPRLYEKERQIIVRRYLEREDVCDLEIYTALHMSERKYYRMKLQAFNKLAYMLRIEVIG</sequence>
<dbReference type="Proteomes" id="UP000448943">
    <property type="component" value="Unassembled WGS sequence"/>
</dbReference>
<dbReference type="InterPro" id="IPR006524">
    <property type="entry name" value="ArpU-like"/>
</dbReference>
<organism evidence="1 2">
    <name type="scientific">Chengkuizengella marina</name>
    <dbReference type="NCBI Taxonomy" id="2507566"/>
    <lineage>
        <taxon>Bacteria</taxon>
        <taxon>Bacillati</taxon>
        <taxon>Bacillota</taxon>
        <taxon>Bacilli</taxon>
        <taxon>Bacillales</taxon>
        <taxon>Paenibacillaceae</taxon>
        <taxon>Chengkuizengella</taxon>
    </lineage>
</organism>
<protein>
    <submittedName>
        <fullName evidence="1">ArpU family transcriptional regulator</fullName>
    </submittedName>
</protein>
<dbReference type="AlphaFoldDB" id="A0A6N9Q8P3"/>
<name>A0A6N9Q8P3_9BACL</name>